<dbReference type="AlphaFoldDB" id="A0A6J8CX28"/>
<dbReference type="EMBL" id="CACVKT020006153">
    <property type="protein sequence ID" value="CAC5400019.1"/>
    <property type="molecule type" value="Genomic_DNA"/>
</dbReference>
<sequence length="213" mass="24080">MATSSSYANATAYGEHYNKSDNEINHEQYLSTVKPVFLLESDIFGNVRNRENFLTHEEVYKGMALVVPGNTLQGLQRINGMWRIYVDSEDKVKKPTNNTTKEVDESDENQTDDENNAPKSQSIMQQPPRRRHVKAANKTYIQKSRNNPTGQSDKTKSNGNSETKPTKKGTLDQFLDPQATKTPKQSSDKRKPSTPTDTAHQREIHATRPRTGT</sequence>
<evidence type="ECO:0000313" key="3">
    <source>
        <dbReference type="Proteomes" id="UP000507470"/>
    </source>
</evidence>
<name>A0A6J8CX28_MYTCO</name>
<protein>
    <submittedName>
        <fullName evidence="2">Uncharacterized protein</fullName>
    </submittedName>
</protein>
<evidence type="ECO:0000313" key="2">
    <source>
        <dbReference type="EMBL" id="CAC5400019.1"/>
    </source>
</evidence>
<feature type="region of interest" description="Disordered" evidence="1">
    <location>
        <begin position="93"/>
        <end position="213"/>
    </location>
</feature>
<dbReference type="OrthoDB" id="3863715at2759"/>
<dbReference type="Proteomes" id="UP000507470">
    <property type="component" value="Unassembled WGS sequence"/>
</dbReference>
<reference evidence="2 3" key="1">
    <citation type="submission" date="2020-06" db="EMBL/GenBank/DDBJ databases">
        <authorList>
            <person name="Li R."/>
            <person name="Bekaert M."/>
        </authorList>
    </citation>
    <scope>NUCLEOTIDE SEQUENCE [LARGE SCALE GENOMIC DNA]</scope>
    <source>
        <strain evidence="3">wild</strain>
    </source>
</reference>
<feature type="compositionally biased region" description="Polar residues" evidence="1">
    <location>
        <begin position="139"/>
        <end position="163"/>
    </location>
</feature>
<proteinExistence type="predicted"/>
<feature type="compositionally biased region" description="Acidic residues" evidence="1">
    <location>
        <begin position="104"/>
        <end position="115"/>
    </location>
</feature>
<evidence type="ECO:0000256" key="1">
    <source>
        <dbReference type="SAM" id="MobiDB-lite"/>
    </source>
</evidence>
<keyword evidence="3" id="KW-1185">Reference proteome</keyword>
<accession>A0A6J8CX28</accession>
<organism evidence="2 3">
    <name type="scientific">Mytilus coruscus</name>
    <name type="common">Sea mussel</name>
    <dbReference type="NCBI Taxonomy" id="42192"/>
    <lineage>
        <taxon>Eukaryota</taxon>
        <taxon>Metazoa</taxon>
        <taxon>Spiralia</taxon>
        <taxon>Lophotrochozoa</taxon>
        <taxon>Mollusca</taxon>
        <taxon>Bivalvia</taxon>
        <taxon>Autobranchia</taxon>
        <taxon>Pteriomorphia</taxon>
        <taxon>Mytilida</taxon>
        <taxon>Mytiloidea</taxon>
        <taxon>Mytilidae</taxon>
        <taxon>Mytilinae</taxon>
        <taxon>Mytilus</taxon>
    </lineage>
</organism>
<gene>
    <name evidence="2" type="ORF">MCOR_34238</name>
</gene>